<evidence type="ECO:0000313" key="2">
    <source>
        <dbReference type="EMBL" id="MEE1943981.1"/>
    </source>
</evidence>
<dbReference type="RefSeq" id="WP_330106366.1">
    <property type="nucleotide sequence ID" value="NZ_JAZDQT010000001.1"/>
</dbReference>
<organism evidence="2 3">
    <name type="scientific">Pedobacter albus</name>
    <dbReference type="NCBI Taxonomy" id="3113905"/>
    <lineage>
        <taxon>Bacteria</taxon>
        <taxon>Pseudomonadati</taxon>
        <taxon>Bacteroidota</taxon>
        <taxon>Sphingobacteriia</taxon>
        <taxon>Sphingobacteriales</taxon>
        <taxon>Sphingobacteriaceae</taxon>
        <taxon>Pedobacter</taxon>
    </lineage>
</organism>
<keyword evidence="1" id="KW-0472">Membrane</keyword>
<reference evidence="2 3" key="1">
    <citation type="submission" date="2024-01" db="EMBL/GenBank/DDBJ databases">
        <title>Pedobacter sp. nov., isolated from fresh soil.</title>
        <authorList>
            <person name="Le N.T.T."/>
        </authorList>
    </citation>
    <scope>NUCLEOTIDE SEQUENCE [LARGE SCALE GENOMIC DNA]</scope>
    <source>
        <strain evidence="2 3">KR3-3</strain>
    </source>
</reference>
<keyword evidence="1" id="KW-0812">Transmembrane</keyword>
<dbReference type="InterPro" id="IPR021326">
    <property type="entry name" value="DUF2931"/>
</dbReference>
<accession>A0ABU7I3D6</accession>
<dbReference type="Pfam" id="PF11153">
    <property type="entry name" value="DUF2931"/>
    <property type="match status" value="1"/>
</dbReference>
<feature type="transmembrane region" description="Helical" evidence="1">
    <location>
        <begin position="6"/>
        <end position="26"/>
    </location>
</feature>
<dbReference type="EMBL" id="JAZDQT010000001">
    <property type="protein sequence ID" value="MEE1943981.1"/>
    <property type="molecule type" value="Genomic_DNA"/>
</dbReference>
<evidence type="ECO:0000313" key="3">
    <source>
        <dbReference type="Proteomes" id="UP001336835"/>
    </source>
</evidence>
<proteinExistence type="predicted"/>
<gene>
    <name evidence="2" type="ORF">VRU48_02600</name>
</gene>
<comment type="caution">
    <text evidence="2">The sequence shown here is derived from an EMBL/GenBank/DDBJ whole genome shotgun (WGS) entry which is preliminary data.</text>
</comment>
<sequence>MKWNFINKTYFALSVILFVAIGLKILRYKSWDRYYYFSSVSTPHHFPIALRNCYFLLPNSDEDAYFNTENVYQFNSVWGSDYFFAEVHEPQRLPEKLVVEYVSYREKSFYSDTIPLPTEKIKAYFKEAEKHNQLEKMYHAGADKKGLKFHLGIANNGHIILWLRGINMEKLLLKTQLKSHEPSKAETFYAKQLTKEAYFKKVFERLPDSLRLEFEKGTDAKANYIDSPSHYLEREQ</sequence>
<keyword evidence="1" id="KW-1133">Transmembrane helix</keyword>
<evidence type="ECO:0000256" key="1">
    <source>
        <dbReference type="SAM" id="Phobius"/>
    </source>
</evidence>
<dbReference type="Proteomes" id="UP001336835">
    <property type="component" value="Unassembled WGS sequence"/>
</dbReference>
<name>A0ABU7I3D6_9SPHI</name>
<keyword evidence="3" id="KW-1185">Reference proteome</keyword>
<protein>
    <submittedName>
        <fullName evidence="2">DUF2931 family protein</fullName>
    </submittedName>
</protein>